<dbReference type="GO" id="GO:0004364">
    <property type="term" value="F:glutathione transferase activity"/>
    <property type="evidence" value="ECO:0007669"/>
    <property type="project" value="UniProtKB-EC"/>
</dbReference>
<protein>
    <recommendedName>
        <fullName evidence="1">glutathione transferase</fullName>
        <ecNumber evidence="1">2.5.1.18</ecNumber>
    </recommendedName>
</protein>
<evidence type="ECO:0000256" key="1">
    <source>
        <dbReference type="ARBA" id="ARBA00012452"/>
    </source>
</evidence>
<dbReference type="InterPro" id="IPR044627">
    <property type="entry name" value="DHAR1/2/3/4"/>
</dbReference>
<dbReference type="InterPro" id="IPR004045">
    <property type="entry name" value="Glutathione_S-Trfase_N"/>
</dbReference>
<dbReference type="STRING" id="35608.A0A2U1MWU3"/>
<dbReference type="SUPFAM" id="SSF47616">
    <property type="entry name" value="GST C-terminal domain-like"/>
    <property type="match status" value="1"/>
</dbReference>
<dbReference type="PANTHER" id="PTHR44420">
    <property type="entry name" value="GLUTATHIONE S-TRANSFERASE DHAR2-RELATED"/>
    <property type="match status" value="1"/>
</dbReference>
<gene>
    <name evidence="7" type="ORF">CTI12_AA331790</name>
</gene>
<keyword evidence="8" id="KW-1185">Reference proteome</keyword>
<dbReference type="AlphaFoldDB" id="A0A2U1MWU3"/>
<comment type="caution">
    <text evidence="7">The sequence shown here is derived from an EMBL/GenBank/DDBJ whole genome shotgun (WGS) entry which is preliminary data.</text>
</comment>
<dbReference type="Gene3D" id="1.20.1050.10">
    <property type="match status" value="1"/>
</dbReference>
<evidence type="ECO:0000256" key="3">
    <source>
        <dbReference type="ARBA" id="ARBA00024194"/>
    </source>
</evidence>
<dbReference type="EMBL" id="PKPP01004170">
    <property type="protein sequence ID" value="PWA65710.1"/>
    <property type="molecule type" value="Genomic_DNA"/>
</dbReference>
<dbReference type="GO" id="GO:0033355">
    <property type="term" value="P:ascorbate glutathione cycle"/>
    <property type="evidence" value="ECO:0007669"/>
    <property type="project" value="InterPro"/>
</dbReference>
<dbReference type="Gene3D" id="3.40.50.410">
    <property type="entry name" value="von Willebrand factor, type A domain"/>
    <property type="match status" value="1"/>
</dbReference>
<evidence type="ECO:0000256" key="5">
    <source>
        <dbReference type="ARBA" id="ARBA00049544"/>
    </source>
</evidence>
<dbReference type="CDD" id="cd00570">
    <property type="entry name" value="GST_N_family"/>
    <property type="match status" value="1"/>
</dbReference>
<dbReference type="PROSITE" id="PS50404">
    <property type="entry name" value="GST_NTER"/>
    <property type="match status" value="1"/>
</dbReference>
<dbReference type="InterPro" id="IPR036465">
    <property type="entry name" value="vWFA_dom_sf"/>
</dbReference>
<evidence type="ECO:0000256" key="4">
    <source>
        <dbReference type="ARBA" id="ARBA00047960"/>
    </source>
</evidence>
<name>A0A2U1MWU3_ARTAN</name>
<accession>A0A2U1MWU3</accession>
<keyword evidence="2" id="KW-0808">Transferase</keyword>
<proteinExistence type="inferred from homology"/>
<evidence type="ECO:0000313" key="8">
    <source>
        <dbReference type="Proteomes" id="UP000245207"/>
    </source>
</evidence>
<feature type="domain" description="GST N-terminal" evidence="6">
    <location>
        <begin position="147"/>
        <end position="224"/>
    </location>
</feature>
<dbReference type="PANTHER" id="PTHR44420:SF2">
    <property type="entry name" value="GLUTATHIONE S-TRANSFERASE DHAR2-RELATED"/>
    <property type="match status" value="1"/>
</dbReference>
<comment type="catalytic activity">
    <reaction evidence="4">
        <text>RX + glutathione = an S-substituted glutathione + a halide anion + H(+)</text>
        <dbReference type="Rhea" id="RHEA:16437"/>
        <dbReference type="ChEBI" id="CHEBI:15378"/>
        <dbReference type="ChEBI" id="CHEBI:16042"/>
        <dbReference type="ChEBI" id="CHEBI:17792"/>
        <dbReference type="ChEBI" id="CHEBI:57925"/>
        <dbReference type="ChEBI" id="CHEBI:90779"/>
        <dbReference type="EC" id="2.5.1.18"/>
    </reaction>
</comment>
<dbReference type="EC" id="2.5.1.18" evidence="1"/>
<dbReference type="SUPFAM" id="SSF52833">
    <property type="entry name" value="Thioredoxin-like"/>
    <property type="match status" value="1"/>
</dbReference>
<evidence type="ECO:0000259" key="6">
    <source>
        <dbReference type="PROSITE" id="PS50404"/>
    </source>
</evidence>
<dbReference type="OrthoDB" id="1935530at2759"/>
<evidence type="ECO:0000313" key="7">
    <source>
        <dbReference type="EMBL" id="PWA65710.1"/>
    </source>
</evidence>
<sequence length="458" mass="51108">MAFRQKLKAQISFYNKTLVRVKNSAKSSQISLLKNPLSPLYQPLVEEAGLLGTEMKDEDVACDVISFGDPYMNKRQFFYKLVRSADKDGNCNICHVPPESSLLEALSRSQIFIPRVGGESGSAQSSSLSGQHDKAIVVYVKALPSYANAPPRNADDRPFCQRVLLTLEEKKVPYNIQFMRKKPKWFFKVNPDGKLPLIRFSDATFVSNSDVIVGMIEEMHPEHPLVTPPYFAYFGLKILPKLSEFLKSKDKNSEQALLYELMELEGHLLDYGPCVNGKEITAVDLSLAPKLYHLVNASCKLTVPEDLTNVQRYIEILFNHPSFEKTKPSPEDVKEGWRQRLRMQEICLVKEKSHATKLLWMKTGTKILLQLPYISGLMFSEDEPTAEISLLKVQVAVLVTIYEISGNKKSASAFESVFKKVSGIVVGIACTGVGGLRDAAANALIGLASIDPYLIPPC</sequence>
<comment type="catalytic activity">
    <reaction evidence="5">
        <text>L-dehydroascorbate + 2 glutathione = glutathione disulfide + L-ascorbate</text>
        <dbReference type="Rhea" id="RHEA:24424"/>
        <dbReference type="ChEBI" id="CHEBI:38290"/>
        <dbReference type="ChEBI" id="CHEBI:57925"/>
        <dbReference type="ChEBI" id="CHEBI:58297"/>
        <dbReference type="ChEBI" id="CHEBI:58539"/>
        <dbReference type="EC" id="1.8.5.1"/>
    </reaction>
</comment>
<organism evidence="7 8">
    <name type="scientific">Artemisia annua</name>
    <name type="common">Sweet wormwood</name>
    <dbReference type="NCBI Taxonomy" id="35608"/>
    <lineage>
        <taxon>Eukaryota</taxon>
        <taxon>Viridiplantae</taxon>
        <taxon>Streptophyta</taxon>
        <taxon>Embryophyta</taxon>
        <taxon>Tracheophyta</taxon>
        <taxon>Spermatophyta</taxon>
        <taxon>Magnoliopsida</taxon>
        <taxon>eudicotyledons</taxon>
        <taxon>Gunneridae</taxon>
        <taxon>Pentapetalae</taxon>
        <taxon>asterids</taxon>
        <taxon>campanulids</taxon>
        <taxon>Asterales</taxon>
        <taxon>Asteraceae</taxon>
        <taxon>Asteroideae</taxon>
        <taxon>Anthemideae</taxon>
        <taxon>Artemisiinae</taxon>
        <taxon>Artemisia</taxon>
    </lineage>
</organism>
<comment type="similarity">
    <text evidence="3">Belongs to the GST superfamily. DHAR family.</text>
</comment>
<dbReference type="InterPro" id="IPR036249">
    <property type="entry name" value="Thioredoxin-like_sf"/>
</dbReference>
<dbReference type="InterPro" id="IPR036282">
    <property type="entry name" value="Glutathione-S-Trfase_C_sf"/>
</dbReference>
<dbReference type="Proteomes" id="UP000245207">
    <property type="component" value="Unassembled WGS sequence"/>
</dbReference>
<reference evidence="7 8" key="1">
    <citation type="journal article" date="2018" name="Mol. Plant">
        <title>The genome of Artemisia annua provides insight into the evolution of Asteraceae family and artemisinin biosynthesis.</title>
        <authorList>
            <person name="Shen Q."/>
            <person name="Zhang L."/>
            <person name="Liao Z."/>
            <person name="Wang S."/>
            <person name="Yan T."/>
            <person name="Shi P."/>
            <person name="Liu M."/>
            <person name="Fu X."/>
            <person name="Pan Q."/>
            <person name="Wang Y."/>
            <person name="Lv Z."/>
            <person name="Lu X."/>
            <person name="Zhang F."/>
            <person name="Jiang W."/>
            <person name="Ma Y."/>
            <person name="Chen M."/>
            <person name="Hao X."/>
            <person name="Li L."/>
            <person name="Tang Y."/>
            <person name="Lv G."/>
            <person name="Zhou Y."/>
            <person name="Sun X."/>
            <person name="Brodelius P.E."/>
            <person name="Rose J.K.C."/>
            <person name="Tang K."/>
        </authorList>
    </citation>
    <scope>NUCLEOTIDE SEQUENCE [LARGE SCALE GENOMIC DNA]</scope>
    <source>
        <strain evidence="8">cv. Huhao1</strain>
        <tissue evidence="7">Leaf</tissue>
    </source>
</reference>
<evidence type="ECO:0000256" key="2">
    <source>
        <dbReference type="ARBA" id="ARBA00022679"/>
    </source>
</evidence>
<dbReference type="Gene3D" id="3.40.30.10">
    <property type="entry name" value="Glutaredoxin"/>
    <property type="match status" value="1"/>
</dbReference>
<dbReference type="GO" id="GO:0045174">
    <property type="term" value="F:glutathione dehydrogenase (ascorbate) activity"/>
    <property type="evidence" value="ECO:0007669"/>
    <property type="project" value="UniProtKB-EC"/>
</dbReference>
<dbReference type="Pfam" id="PF13409">
    <property type="entry name" value="GST_N_2"/>
    <property type="match status" value="1"/>
</dbReference>